<evidence type="ECO:0000256" key="3">
    <source>
        <dbReference type="ARBA" id="ARBA00022801"/>
    </source>
</evidence>
<dbReference type="CDD" id="cd00540">
    <property type="entry name" value="AAG"/>
    <property type="match status" value="1"/>
</dbReference>
<gene>
    <name evidence="6" type="ORF">SAMN00768000_2228</name>
</gene>
<keyword evidence="7" id="KW-1185">Reference proteome</keyword>
<dbReference type="OrthoDB" id="9794313at2"/>
<evidence type="ECO:0000256" key="5">
    <source>
        <dbReference type="HAMAP-Rule" id="MF_00527"/>
    </source>
</evidence>
<dbReference type="EC" id="3.2.2.-" evidence="5"/>
<dbReference type="Pfam" id="PF02245">
    <property type="entry name" value="Pur_DNA_glyco"/>
    <property type="match status" value="1"/>
</dbReference>
<evidence type="ECO:0000256" key="2">
    <source>
        <dbReference type="ARBA" id="ARBA00022763"/>
    </source>
</evidence>
<accession>A0A1W1WGT5</accession>
<dbReference type="FunFam" id="3.10.300.10:FF:000001">
    <property type="entry name" value="Putative 3-methyladenine DNA glycosylase"/>
    <property type="match status" value="1"/>
</dbReference>
<dbReference type="STRING" id="28034.BFX07_09085"/>
<protein>
    <recommendedName>
        <fullName evidence="5">Putative 3-methyladenine DNA glycosylase</fullName>
        <ecNumber evidence="5">3.2.2.-</ecNumber>
    </recommendedName>
</protein>
<dbReference type="GO" id="GO:0003905">
    <property type="term" value="F:alkylbase DNA N-glycosylase activity"/>
    <property type="evidence" value="ECO:0007669"/>
    <property type="project" value="InterPro"/>
</dbReference>
<dbReference type="EMBL" id="FWWY01000001">
    <property type="protein sequence ID" value="SMC05402.1"/>
    <property type="molecule type" value="Genomic_DNA"/>
</dbReference>
<sequence>MMRREDIITTITSTRYPWNGQVDQEFFDLPTHELAKRLLGMICVHETPLGRTAGRIIEVEMYKGPWDKAAHSYGGKMTERTRVMYGPPGHAYVYFIYGMHYCLNVVSGPVGYPEAILIRALEPVEGLDIMAKRRQIRHLGSMRQVCQLTNGPGKLAQALGITREHYGLPLYNSPLTLYHDQDPLPSSQIAAGPRINVSYAQEAADFPWRFWIVDHPCLSVKTPAQKTKT</sequence>
<dbReference type="GO" id="GO:0003677">
    <property type="term" value="F:DNA binding"/>
    <property type="evidence" value="ECO:0007669"/>
    <property type="project" value="InterPro"/>
</dbReference>
<comment type="similarity">
    <text evidence="1 5">Belongs to the DNA glycosylase MPG family.</text>
</comment>
<keyword evidence="4 5" id="KW-0234">DNA repair</keyword>
<dbReference type="PANTHER" id="PTHR10429:SF0">
    <property type="entry name" value="DNA-3-METHYLADENINE GLYCOSYLASE"/>
    <property type="match status" value="1"/>
</dbReference>
<organism evidence="6 7">
    <name type="scientific">Sulfobacillus thermosulfidooxidans (strain DSM 9293 / VKM B-1269 / AT-1)</name>
    <dbReference type="NCBI Taxonomy" id="929705"/>
    <lineage>
        <taxon>Bacteria</taxon>
        <taxon>Bacillati</taxon>
        <taxon>Bacillota</taxon>
        <taxon>Clostridia</taxon>
        <taxon>Eubacteriales</taxon>
        <taxon>Clostridiales Family XVII. Incertae Sedis</taxon>
        <taxon>Sulfobacillus</taxon>
    </lineage>
</organism>
<dbReference type="InterPro" id="IPR036995">
    <property type="entry name" value="MPG_sf"/>
</dbReference>
<keyword evidence="3 5" id="KW-0378">Hydrolase</keyword>
<dbReference type="InterPro" id="IPR003180">
    <property type="entry name" value="MPG"/>
</dbReference>
<dbReference type="NCBIfam" id="NF002003">
    <property type="entry name" value="PRK00802.1-3"/>
    <property type="match status" value="1"/>
</dbReference>
<dbReference type="AlphaFoldDB" id="A0A1W1WGT5"/>
<evidence type="ECO:0000256" key="4">
    <source>
        <dbReference type="ARBA" id="ARBA00023204"/>
    </source>
</evidence>
<dbReference type="PANTHER" id="PTHR10429">
    <property type="entry name" value="DNA-3-METHYLADENINE GLYCOSYLASE"/>
    <property type="match status" value="1"/>
</dbReference>
<proteinExistence type="inferred from homology"/>
<dbReference type="NCBIfam" id="TIGR00567">
    <property type="entry name" value="3mg"/>
    <property type="match status" value="1"/>
</dbReference>
<evidence type="ECO:0000313" key="6">
    <source>
        <dbReference type="EMBL" id="SMC05402.1"/>
    </source>
</evidence>
<dbReference type="Gene3D" id="3.10.300.10">
    <property type="entry name" value="Methylpurine-DNA glycosylase (MPG)"/>
    <property type="match status" value="1"/>
</dbReference>
<dbReference type="HAMAP" id="MF_00527">
    <property type="entry name" value="3MGH"/>
    <property type="match status" value="1"/>
</dbReference>
<keyword evidence="2 5" id="KW-0227">DNA damage</keyword>
<dbReference type="Proteomes" id="UP000192660">
    <property type="component" value="Unassembled WGS sequence"/>
</dbReference>
<dbReference type="SUPFAM" id="SSF50486">
    <property type="entry name" value="FMT C-terminal domain-like"/>
    <property type="match status" value="1"/>
</dbReference>
<dbReference type="GO" id="GO:0006284">
    <property type="term" value="P:base-excision repair"/>
    <property type="evidence" value="ECO:0007669"/>
    <property type="project" value="InterPro"/>
</dbReference>
<evidence type="ECO:0000313" key="7">
    <source>
        <dbReference type="Proteomes" id="UP000192660"/>
    </source>
</evidence>
<evidence type="ECO:0000256" key="1">
    <source>
        <dbReference type="ARBA" id="ARBA00009232"/>
    </source>
</evidence>
<dbReference type="InterPro" id="IPR011034">
    <property type="entry name" value="Formyl_transferase-like_C_sf"/>
</dbReference>
<name>A0A1W1WGT5_SULTA</name>
<dbReference type="RefSeq" id="WP_084661599.1">
    <property type="nucleotide sequence ID" value="NZ_FWWY01000001.1"/>
</dbReference>
<reference evidence="7" key="1">
    <citation type="submission" date="2017-04" db="EMBL/GenBank/DDBJ databases">
        <authorList>
            <person name="Varghese N."/>
            <person name="Submissions S."/>
        </authorList>
    </citation>
    <scope>NUCLEOTIDE SEQUENCE [LARGE SCALE GENOMIC DNA]</scope>
    <source>
        <strain evidence="7">DSM 9293</strain>
    </source>
</reference>